<protein>
    <submittedName>
        <fullName evidence="2">Uncharacterized protein</fullName>
    </submittedName>
</protein>
<dbReference type="Proteomes" id="UP000735302">
    <property type="component" value="Unassembled WGS sequence"/>
</dbReference>
<name>A0AAV3ZXB7_9GAST</name>
<comment type="caution">
    <text evidence="2">The sequence shown here is derived from an EMBL/GenBank/DDBJ whole genome shotgun (WGS) entry which is preliminary data.</text>
</comment>
<evidence type="ECO:0000313" key="2">
    <source>
        <dbReference type="EMBL" id="GFN99190.1"/>
    </source>
</evidence>
<feature type="compositionally biased region" description="Basic and acidic residues" evidence="1">
    <location>
        <begin position="42"/>
        <end position="52"/>
    </location>
</feature>
<keyword evidence="3" id="KW-1185">Reference proteome</keyword>
<sequence>MLCCQYHSNLTTNNSAGPGILSIIPKFVDDFAASLCLYTNDKTEQSSKDDRKKQQRSGSEGARLKEDIVAKVQGSKSAGLQGDRTKSGQDSNVAEQQGDVQQRDRTARGQLAT</sequence>
<dbReference type="AlphaFoldDB" id="A0AAV3ZXB7"/>
<organism evidence="2 3">
    <name type="scientific">Plakobranchus ocellatus</name>
    <dbReference type="NCBI Taxonomy" id="259542"/>
    <lineage>
        <taxon>Eukaryota</taxon>
        <taxon>Metazoa</taxon>
        <taxon>Spiralia</taxon>
        <taxon>Lophotrochozoa</taxon>
        <taxon>Mollusca</taxon>
        <taxon>Gastropoda</taxon>
        <taxon>Heterobranchia</taxon>
        <taxon>Euthyneura</taxon>
        <taxon>Panpulmonata</taxon>
        <taxon>Sacoglossa</taxon>
        <taxon>Placobranchoidea</taxon>
        <taxon>Plakobranchidae</taxon>
        <taxon>Plakobranchus</taxon>
    </lineage>
</organism>
<evidence type="ECO:0000256" key="1">
    <source>
        <dbReference type="SAM" id="MobiDB-lite"/>
    </source>
</evidence>
<feature type="compositionally biased region" description="Polar residues" evidence="1">
    <location>
        <begin position="88"/>
        <end position="100"/>
    </location>
</feature>
<feature type="region of interest" description="Disordered" evidence="1">
    <location>
        <begin position="42"/>
        <end position="113"/>
    </location>
</feature>
<dbReference type="EMBL" id="BLXT01002947">
    <property type="protein sequence ID" value="GFN99190.1"/>
    <property type="molecule type" value="Genomic_DNA"/>
</dbReference>
<evidence type="ECO:0000313" key="3">
    <source>
        <dbReference type="Proteomes" id="UP000735302"/>
    </source>
</evidence>
<gene>
    <name evidence="2" type="ORF">PoB_002569600</name>
</gene>
<reference evidence="2 3" key="1">
    <citation type="journal article" date="2021" name="Elife">
        <title>Chloroplast acquisition without the gene transfer in kleptoplastic sea slugs, Plakobranchus ocellatus.</title>
        <authorList>
            <person name="Maeda T."/>
            <person name="Takahashi S."/>
            <person name="Yoshida T."/>
            <person name="Shimamura S."/>
            <person name="Takaki Y."/>
            <person name="Nagai Y."/>
            <person name="Toyoda A."/>
            <person name="Suzuki Y."/>
            <person name="Arimoto A."/>
            <person name="Ishii H."/>
            <person name="Satoh N."/>
            <person name="Nishiyama T."/>
            <person name="Hasebe M."/>
            <person name="Maruyama T."/>
            <person name="Minagawa J."/>
            <person name="Obokata J."/>
            <person name="Shigenobu S."/>
        </authorList>
    </citation>
    <scope>NUCLEOTIDE SEQUENCE [LARGE SCALE GENOMIC DNA]</scope>
</reference>
<accession>A0AAV3ZXB7</accession>
<proteinExistence type="predicted"/>